<protein>
    <recommendedName>
        <fullName evidence="5">DUF2637 domain-containing protein</fullName>
    </recommendedName>
</protein>
<dbReference type="Pfam" id="PF10935">
    <property type="entry name" value="DUF2637"/>
    <property type="match status" value="1"/>
</dbReference>
<feature type="transmembrane region" description="Helical" evidence="2">
    <location>
        <begin position="74"/>
        <end position="93"/>
    </location>
</feature>
<proteinExistence type="predicted"/>
<feature type="compositionally biased region" description="Basic and acidic residues" evidence="1">
    <location>
        <begin position="1"/>
        <end position="11"/>
    </location>
</feature>
<dbReference type="InterPro" id="IPR021235">
    <property type="entry name" value="DUF2637"/>
</dbReference>
<keyword evidence="2" id="KW-0812">Transmembrane</keyword>
<accession>A0A1S1LNN0</accession>
<comment type="caution">
    <text evidence="3">The sequence shown here is derived from an EMBL/GenBank/DDBJ whole genome shotgun (WGS) entry which is preliminary data.</text>
</comment>
<sequence length="319" mass="34947">MTMLDDARTRTDLAAPGPTVPAPIHAKPAAAVIARPAARAPEPTARRRWRFTLGRGTNPALRTIEEHARAQARAFCWAWLLFAMVGSVSGNVLHAWMTAPAALRLGAAVAAIFPPLLLLGATHLVALLISTRRRQYRVIDLVVLVVVMLGAIGVAVFAFTISFYALRDLMVLFGQGSNVAWRWPIAVDLSLIVSSLAMLSLTEARITRSMEAEANSESYDAPAGAEHGEPARPTARRLWWESIAAEVREELIDTRNIADLTPQRLGEILERMYDRSESDRGIRDYTRLRQKEVGAIREAADGVLARTPAADERQRSSAG</sequence>
<feature type="transmembrane region" description="Helical" evidence="2">
    <location>
        <begin position="181"/>
        <end position="201"/>
    </location>
</feature>
<feature type="transmembrane region" description="Helical" evidence="2">
    <location>
        <begin position="141"/>
        <end position="166"/>
    </location>
</feature>
<dbReference type="EMBL" id="MLIQ01000014">
    <property type="protein sequence ID" value="OHU57044.1"/>
    <property type="molecule type" value="Genomic_DNA"/>
</dbReference>
<keyword evidence="2" id="KW-1133">Transmembrane helix</keyword>
<dbReference type="AlphaFoldDB" id="A0A1S1LNN0"/>
<evidence type="ECO:0008006" key="5">
    <source>
        <dbReference type="Google" id="ProtNLM"/>
    </source>
</evidence>
<feature type="region of interest" description="Disordered" evidence="1">
    <location>
        <begin position="1"/>
        <end position="20"/>
    </location>
</feature>
<name>A0A1S1LNN0_MYCCH</name>
<dbReference type="RefSeq" id="WP_070947418.1">
    <property type="nucleotide sequence ID" value="NZ_MLIQ01000014.1"/>
</dbReference>
<evidence type="ECO:0000313" key="3">
    <source>
        <dbReference type="EMBL" id="OHU57044.1"/>
    </source>
</evidence>
<keyword evidence="2" id="KW-0472">Membrane</keyword>
<dbReference type="Proteomes" id="UP000180043">
    <property type="component" value="Unassembled WGS sequence"/>
</dbReference>
<organism evidence="3 4">
    <name type="scientific">Mycobacteroides chelonae</name>
    <name type="common">Mycobacterium chelonae</name>
    <dbReference type="NCBI Taxonomy" id="1774"/>
    <lineage>
        <taxon>Bacteria</taxon>
        <taxon>Bacillati</taxon>
        <taxon>Actinomycetota</taxon>
        <taxon>Actinomycetes</taxon>
        <taxon>Mycobacteriales</taxon>
        <taxon>Mycobacteriaceae</taxon>
        <taxon>Mycobacteroides</taxon>
    </lineage>
</organism>
<evidence type="ECO:0000256" key="2">
    <source>
        <dbReference type="SAM" id="Phobius"/>
    </source>
</evidence>
<reference evidence="3 4" key="1">
    <citation type="submission" date="2016-10" db="EMBL/GenBank/DDBJ databases">
        <title>Evaluation of Human, Veterinary and Environmental Mycobacterium chelonae Isolates by Core Genome Phylogenomic Analysis, Targeted Gene Comparison, and Anti-microbial Susceptibility Patterns: A Tale of Mistaken Identities.</title>
        <authorList>
            <person name="Fogelson S.B."/>
            <person name="Camus A.C."/>
            <person name="Lorenz W."/>
            <person name="Vasireddy R."/>
            <person name="Vasireddy S."/>
            <person name="Smith T."/>
            <person name="Brown-Elliott B.A."/>
            <person name="Wallace R.J.Jr."/>
            <person name="Hasan N.A."/>
            <person name="Reischl U."/>
            <person name="Sanchez S."/>
        </authorList>
    </citation>
    <scope>NUCLEOTIDE SEQUENCE [LARGE SCALE GENOMIC DNA]</scope>
    <source>
        <strain evidence="3 4">15515</strain>
    </source>
</reference>
<evidence type="ECO:0000256" key="1">
    <source>
        <dbReference type="SAM" id="MobiDB-lite"/>
    </source>
</evidence>
<evidence type="ECO:0000313" key="4">
    <source>
        <dbReference type="Proteomes" id="UP000180043"/>
    </source>
</evidence>
<feature type="transmembrane region" description="Helical" evidence="2">
    <location>
        <begin position="105"/>
        <end position="129"/>
    </location>
</feature>
<gene>
    <name evidence="3" type="ORF">BKG82_12690</name>
</gene>